<name>A0A0D8XT90_DICVI</name>
<feature type="compositionally biased region" description="Basic and acidic residues" evidence="1">
    <location>
        <begin position="330"/>
        <end position="352"/>
    </location>
</feature>
<feature type="region of interest" description="Disordered" evidence="1">
    <location>
        <begin position="1"/>
        <end position="78"/>
    </location>
</feature>
<feature type="compositionally biased region" description="Polar residues" evidence="1">
    <location>
        <begin position="59"/>
        <end position="76"/>
    </location>
</feature>
<organism evidence="2 3">
    <name type="scientific">Dictyocaulus viviparus</name>
    <name type="common">Bovine lungworm</name>
    <dbReference type="NCBI Taxonomy" id="29172"/>
    <lineage>
        <taxon>Eukaryota</taxon>
        <taxon>Metazoa</taxon>
        <taxon>Ecdysozoa</taxon>
        <taxon>Nematoda</taxon>
        <taxon>Chromadorea</taxon>
        <taxon>Rhabditida</taxon>
        <taxon>Rhabditina</taxon>
        <taxon>Rhabditomorpha</taxon>
        <taxon>Strongyloidea</taxon>
        <taxon>Metastrongylidae</taxon>
        <taxon>Dictyocaulus</taxon>
    </lineage>
</organism>
<sequence>MSTEWNALPEVSHSVRNETHPINMSPTYRDIPHTSDDNQSISIRNLSSGSYTYGGDVNGRSSGNTPNRIGNSTYRRSNGMVENGVTSIPKERYCEHTNSVETLKNRLSWPQSSGFSGSHDNTEHTTVRSEGRASLVRRNSIERIKDEMFDMYVMRMPIQNGDHRCSCDTQLEPMTSGMKNAQRKACAESSTTITGEKCSPSCGRSSCAVNDHLCSSLKSVITRARFFFHSLANELQYGSTSIGSLSDPDEMTSQITGVSIGVVRRCTDLSPTETGETRSMRDRVSELCRKIVSGRISKKLTGRVKDKSVAESKYVCETSSPFFYRSPEKWGRDQEYDGTNESREPKKNDIAFHRQRSSRTQKNEQVLYGQLPRQYAKKLIKQDVSEFCVLNNNCDGIRKQRSVVWDTPRRYSERKSPKGILMVGSVCKRLRFVRKSTSGQSSPQMLDVVKIELEDTNDHEIE</sequence>
<gene>
    <name evidence="2" type="ORF">DICVIV_06955</name>
</gene>
<dbReference type="Proteomes" id="UP000053766">
    <property type="component" value="Unassembled WGS sequence"/>
</dbReference>
<feature type="compositionally biased region" description="Polar residues" evidence="1">
    <location>
        <begin position="37"/>
        <end position="51"/>
    </location>
</feature>
<feature type="region of interest" description="Disordered" evidence="1">
    <location>
        <begin position="330"/>
        <end position="361"/>
    </location>
</feature>
<evidence type="ECO:0000256" key="1">
    <source>
        <dbReference type="SAM" id="MobiDB-lite"/>
    </source>
</evidence>
<feature type="compositionally biased region" description="Basic and acidic residues" evidence="1">
    <location>
        <begin position="120"/>
        <end position="131"/>
    </location>
</feature>
<accession>A0A0D8XT90</accession>
<feature type="region of interest" description="Disordered" evidence="1">
    <location>
        <begin position="111"/>
        <end position="133"/>
    </location>
</feature>
<dbReference type="EMBL" id="KN716326">
    <property type="protein sequence ID" value="KJH46979.1"/>
    <property type="molecule type" value="Genomic_DNA"/>
</dbReference>
<proteinExistence type="predicted"/>
<evidence type="ECO:0000313" key="3">
    <source>
        <dbReference type="Proteomes" id="UP000053766"/>
    </source>
</evidence>
<protein>
    <submittedName>
        <fullName evidence="2">Uncharacterized protein</fullName>
    </submittedName>
</protein>
<reference evidence="2" key="1">
    <citation type="submission" date="2013-11" db="EMBL/GenBank/DDBJ databases">
        <title>Draft genome of the bovine lungworm Dictyocaulus viviparus.</title>
        <authorList>
            <person name="Mitreva M."/>
        </authorList>
    </citation>
    <scope>NUCLEOTIDE SEQUENCE [LARGE SCALE GENOMIC DNA]</scope>
    <source>
        <strain evidence="2">HannoverDv2000</strain>
    </source>
</reference>
<keyword evidence="3" id="KW-1185">Reference proteome</keyword>
<dbReference type="AlphaFoldDB" id="A0A0D8XT90"/>
<evidence type="ECO:0000313" key="2">
    <source>
        <dbReference type="EMBL" id="KJH46979.1"/>
    </source>
</evidence>